<accession>A0ABQ7DW13</accession>
<proteinExistence type="predicted"/>
<dbReference type="Proteomes" id="UP000266723">
    <property type="component" value="Unassembled WGS sequence"/>
</dbReference>
<protein>
    <submittedName>
        <fullName evidence="2">Uncharacterized protein</fullName>
    </submittedName>
</protein>
<organism evidence="2 3">
    <name type="scientific">Brassica cretica</name>
    <name type="common">Mustard</name>
    <dbReference type="NCBI Taxonomy" id="69181"/>
    <lineage>
        <taxon>Eukaryota</taxon>
        <taxon>Viridiplantae</taxon>
        <taxon>Streptophyta</taxon>
        <taxon>Embryophyta</taxon>
        <taxon>Tracheophyta</taxon>
        <taxon>Spermatophyta</taxon>
        <taxon>Magnoliopsida</taxon>
        <taxon>eudicotyledons</taxon>
        <taxon>Gunneridae</taxon>
        <taxon>Pentapetalae</taxon>
        <taxon>rosids</taxon>
        <taxon>malvids</taxon>
        <taxon>Brassicales</taxon>
        <taxon>Brassicaceae</taxon>
        <taxon>Brassiceae</taxon>
        <taxon>Brassica</taxon>
    </lineage>
</organism>
<feature type="region of interest" description="Disordered" evidence="1">
    <location>
        <begin position="249"/>
        <end position="291"/>
    </location>
</feature>
<name>A0ABQ7DW13_BRACR</name>
<feature type="compositionally biased region" description="Basic residues" evidence="1">
    <location>
        <begin position="193"/>
        <end position="204"/>
    </location>
</feature>
<feature type="compositionally biased region" description="Low complexity" evidence="1">
    <location>
        <begin position="205"/>
        <end position="215"/>
    </location>
</feature>
<evidence type="ECO:0000313" key="3">
    <source>
        <dbReference type="Proteomes" id="UP000266723"/>
    </source>
</evidence>
<keyword evidence="3" id="KW-1185">Reference proteome</keyword>
<gene>
    <name evidence="2" type="ORF">DY000_02030319</name>
</gene>
<evidence type="ECO:0000256" key="1">
    <source>
        <dbReference type="SAM" id="MobiDB-lite"/>
    </source>
</evidence>
<evidence type="ECO:0000313" key="2">
    <source>
        <dbReference type="EMBL" id="KAF3581355.1"/>
    </source>
</evidence>
<sequence length="291" mass="31443">MSINGPKYIDGLNKMKRQKWTSCTIAGQCRRLGQLGISSTHLDLVFGSRAVGSSPGGYQAGWSAKGGYGLVGSCGRAIVFGNQFGLGFDLSSSEWPGPERLEWEDLEMGSHVDNPKQGSKVCDGPEIHQQRPSAPMIESMVQRGMMIMSQTMDTHPKHKEILPRERIKDQSHKGTILVMPEPTKINPCATRRPLTRRPHGRRGRPSTPSSRSPRATGFASLAVAMGDRHASPLLSPWATGVASLTVDTGDRHMSSSRSLLATSSSPLVAATRRSAPRSSGPAWSGRRNAYG</sequence>
<dbReference type="EMBL" id="QGKV02000649">
    <property type="protein sequence ID" value="KAF3581355.1"/>
    <property type="molecule type" value="Genomic_DNA"/>
</dbReference>
<feature type="compositionally biased region" description="Low complexity" evidence="1">
    <location>
        <begin position="255"/>
        <end position="267"/>
    </location>
</feature>
<reference evidence="2 3" key="1">
    <citation type="journal article" date="2020" name="BMC Genomics">
        <title>Intraspecific diversification of the crop wild relative Brassica cretica Lam. using demographic model selection.</title>
        <authorList>
            <person name="Kioukis A."/>
            <person name="Michalopoulou V.A."/>
            <person name="Briers L."/>
            <person name="Pirintsos S."/>
            <person name="Studholme D.J."/>
            <person name="Pavlidis P."/>
            <person name="Sarris P.F."/>
        </authorList>
    </citation>
    <scope>NUCLEOTIDE SEQUENCE [LARGE SCALE GENOMIC DNA]</scope>
    <source>
        <strain evidence="3">cv. PFS-1207/04</strain>
    </source>
</reference>
<feature type="region of interest" description="Disordered" evidence="1">
    <location>
        <begin position="183"/>
        <end position="215"/>
    </location>
</feature>
<comment type="caution">
    <text evidence="2">The sequence shown here is derived from an EMBL/GenBank/DDBJ whole genome shotgun (WGS) entry which is preliminary data.</text>
</comment>